<protein>
    <submittedName>
        <fullName evidence="2">Uncharacterized protein</fullName>
    </submittedName>
</protein>
<feature type="region of interest" description="Disordered" evidence="1">
    <location>
        <begin position="1"/>
        <end position="22"/>
    </location>
</feature>
<sequence length="57" mass="6581">MISNGKRHLKNKPLGGARTHRTQSRVYFTSSPAIFEIHRFSSGFGEYTPLNFKNQRL</sequence>
<dbReference type="EMBL" id="BK015434">
    <property type="protein sequence ID" value="DAE06380.1"/>
    <property type="molecule type" value="Genomic_DNA"/>
</dbReference>
<evidence type="ECO:0000256" key="1">
    <source>
        <dbReference type="SAM" id="MobiDB-lite"/>
    </source>
</evidence>
<name>A0A8S5PJM0_9CAUD</name>
<evidence type="ECO:0000313" key="2">
    <source>
        <dbReference type="EMBL" id="DAE06380.1"/>
    </source>
</evidence>
<proteinExistence type="predicted"/>
<organism evidence="2">
    <name type="scientific">Myoviridae sp. ctniE2</name>
    <dbReference type="NCBI Taxonomy" id="2825172"/>
    <lineage>
        <taxon>Viruses</taxon>
        <taxon>Duplodnaviria</taxon>
        <taxon>Heunggongvirae</taxon>
        <taxon>Uroviricota</taxon>
        <taxon>Caudoviricetes</taxon>
    </lineage>
</organism>
<reference evidence="2" key="1">
    <citation type="journal article" date="2021" name="Proc. Natl. Acad. Sci. U.S.A.">
        <title>A Catalog of Tens of Thousands of Viruses from Human Metagenomes Reveals Hidden Associations with Chronic Diseases.</title>
        <authorList>
            <person name="Tisza M.J."/>
            <person name="Buck C.B."/>
        </authorList>
    </citation>
    <scope>NUCLEOTIDE SEQUENCE</scope>
    <source>
        <strain evidence="2">CtniE2</strain>
    </source>
</reference>
<feature type="compositionally biased region" description="Basic residues" evidence="1">
    <location>
        <begin position="1"/>
        <end position="11"/>
    </location>
</feature>
<accession>A0A8S5PJM0</accession>